<dbReference type="PaxDb" id="8355-A0A1L8F471"/>
<dbReference type="GO" id="GO:0007130">
    <property type="term" value="P:synaptonemal complex assembly"/>
    <property type="evidence" value="ECO:0007669"/>
    <property type="project" value="InterPro"/>
</dbReference>
<dbReference type="STRING" id="8355.A0A1L8F471"/>
<evidence type="ECO:0000256" key="5">
    <source>
        <dbReference type="SAM" id="MobiDB-lite"/>
    </source>
</evidence>
<sequence length="317" mass="36791">MEAAPPTGFAGEEAADVQVPPPSLPQPPGTSWQQESGSGGPESLTSLLQNLLEAGHLEPKLEVLVTEINRVQQARRVLCRELDEYREQSDKAKRELDQLKTERLQLEQALNKNQETLQRLQLQCDRKGTEKQREKELSDTCQQRIEYLTSKIQEEKLKQRKQRMEYEKQVEELMAKHKNLWELYDEKRLCAEMPLMEERKVKLIEQEREIQGQMAQLQEEIEKLRKQGVNVTAEAAFLRSAQAKTAVRLFEEEYSHSKQILDKTTERHRSVCEMYTRFCKEWDAARKNMPEPSVDQMISGVQSEGAQIKQPPASQEE</sequence>
<dbReference type="GO" id="GO:0000795">
    <property type="term" value="C:synaptonemal complex"/>
    <property type="evidence" value="ECO:0000318"/>
    <property type="project" value="GO_Central"/>
</dbReference>
<feature type="compositionally biased region" description="Pro residues" evidence="5">
    <location>
        <begin position="19"/>
        <end position="28"/>
    </location>
</feature>
<evidence type="ECO:0000256" key="1">
    <source>
        <dbReference type="ARBA" id="ARBA00010094"/>
    </source>
</evidence>
<evidence type="ECO:0000313" key="7">
    <source>
        <dbReference type="RefSeq" id="XP_018088877.1"/>
    </source>
</evidence>
<dbReference type="PANTHER" id="PTHR21731:SF1">
    <property type="entry name" value="SYNAPTONEMAL COMPLEX CENTRAL ELEMENT PROTEIN 1-LIKE"/>
    <property type="match status" value="1"/>
</dbReference>
<dbReference type="PANTHER" id="PTHR21731">
    <property type="entry name" value="SYNAPTONEMAL COMPLEX CENTRAL ELEMENT PROTEIN 1-LIKE"/>
    <property type="match status" value="1"/>
</dbReference>
<proteinExistence type="inferred from homology"/>
<feature type="region of interest" description="Disordered" evidence="5">
    <location>
        <begin position="1"/>
        <end position="44"/>
    </location>
</feature>
<keyword evidence="6" id="KW-1185">Reference proteome</keyword>
<dbReference type="AlphaFoldDB" id="A0A1L8F471"/>
<evidence type="ECO:0000256" key="2">
    <source>
        <dbReference type="ARBA" id="ARBA00023054"/>
    </source>
</evidence>
<keyword evidence="3" id="KW-0469">Meiosis</keyword>
<evidence type="ECO:0000256" key="4">
    <source>
        <dbReference type="SAM" id="Coils"/>
    </source>
</evidence>
<keyword evidence="2 4" id="KW-0175">Coiled coil</keyword>
<evidence type="ECO:0000256" key="3">
    <source>
        <dbReference type="ARBA" id="ARBA00023254"/>
    </source>
</evidence>
<gene>
    <name evidence="7" type="primary">LOC108700306</name>
</gene>
<feature type="coiled-coil region" evidence="4">
    <location>
        <begin position="200"/>
        <end position="234"/>
    </location>
</feature>
<dbReference type="GeneID" id="108700306"/>
<feature type="coiled-coil region" evidence="4">
    <location>
        <begin position="68"/>
        <end position="123"/>
    </location>
</feature>
<reference evidence="7" key="1">
    <citation type="submission" date="2025-08" db="UniProtKB">
        <authorList>
            <consortium name="RefSeq"/>
        </authorList>
    </citation>
    <scope>IDENTIFICATION</scope>
    <source>
        <strain evidence="7">J_2021</strain>
        <tissue evidence="7">Erythrocytes</tissue>
    </source>
</reference>
<accession>A0A1L8F471</accession>
<comment type="similarity">
    <text evidence="1">Belongs to the SYCE family.</text>
</comment>
<feature type="region of interest" description="Disordered" evidence="5">
    <location>
        <begin position="290"/>
        <end position="317"/>
    </location>
</feature>
<evidence type="ECO:0000313" key="6">
    <source>
        <dbReference type="Proteomes" id="UP000186698"/>
    </source>
</evidence>
<organism evidence="6 7">
    <name type="scientific">Xenopus laevis</name>
    <name type="common">African clawed frog</name>
    <dbReference type="NCBI Taxonomy" id="8355"/>
    <lineage>
        <taxon>Eukaryota</taxon>
        <taxon>Metazoa</taxon>
        <taxon>Chordata</taxon>
        <taxon>Craniata</taxon>
        <taxon>Vertebrata</taxon>
        <taxon>Euteleostomi</taxon>
        <taxon>Amphibia</taxon>
        <taxon>Batrachia</taxon>
        <taxon>Anura</taxon>
        <taxon>Pipoidea</taxon>
        <taxon>Pipidae</taxon>
        <taxon>Xenopodinae</taxon>
        <taxon>Xenopus</taxon>
        <taxon>Xenopus</taxon>
    </lineage>
</organism>
<dbReference type="Bgee" id="108700306">
    <property type="expression patterns" value="Expressed in testis and 5 other cell types or tissues"/>
</dbReference>
<dbReference type="RefSeq" id="XP_018088877.1">
    <property type="nucleotide sequence ID" value="XM_018233388.2"/>
</dbReference>
<dbReference type="Pfam" id="PF15233">
    <property type="entry name" value="SYCE1"/>
    <property type="match status" value="1"/>
</dbReference>
<dbReference type="Proteomes" id="UP000186698">
    <property type="component" value="Chromosome 8S"/>
</dbReference>
<dbReference type="InterPro" id="IPR026676">
    <property type="entry name" value="SYCE1"/>
</dbReference>
<name>A0A1L8F471_XENLA</name>
<dbReference type="OrthoDB" id="8931744at2759"/>
<protein>
    <submittedName>
        <fullName evidence="7">Synaptonemal complex central element protein 1 isoform X1</fullName>
    </submittedName>
</protein>
<dbReference type="KEGG" id="xla:108700306"/>
<dbReference type="OMA" id="EFHKPEQ"/>